<evidence type="ECO:0000313" key="13">
    <source>
        <dbReference type="Proteomes" id="UP001162131"/>
    </source>
</evidence>
<dbReference type="PANTHER" id="PTHR17583">
    <property type="entry name" value="PHOSPHOINOSITIDE 3-KINASE REGULATORY SUBUNIT 4"/>
    <property type="match status" value="1"/>
</dbReference>
<name>A0AAU9JF11_9CILI</name>
<dbReference type="InterPro" id="IPR015943">
    <property type="entry name" value="WD40/YVTN_repeat-like_dom_sf"/>
</dbReference>
<evidence type="ECO:0000313" key="12">
    <source>
        <dbReference type="EMBL" id="CAG9324318.1"/>
    </source>
</evidence>
<comment type="caution">
    <text evidence="12">The sequence shown here is derived from an EMBL/GenBank/DDBJ whole genome shotgun (WGS) entry which is preliminary data.</text>
</comment>
<evidence type="ECO:0000259" key="11">
    <source>
        <dbReference type="PROSITE" id="PS50011"/>
    </source>
</evidence>
<protein>
    <recommendedName>
        <fullName evidence="1">non-specific serine/threonine protein kinase</fullName>
        <ecNumber evidence="1">2.7.11.1</ecNumber>
    </recommendedName>
</protein>
<dbReference type="SMART" id="SM00320">
    <property type="entry name" value="WD40"/>
    <property type="match status" value="3"/>
</dbReference>
<dbReference type="GO" id="GO:0034271">
    <property type="term" value="C:phosphatidylinositol 3-kinase complex, class III, type I"/>
    <property type="evidence" value="ECO:0007669"/>
    <property type="project" value="TreeGrafter"/>
</dbReference>
<feature type="repeat" description="WD" evidence="9">
    <location>
        <begin position="1097"/>
        <end position="1120"/>
    </location>
</feature>
<keyword evidence="3 9" id="KW-0853">WD repeat</keyword>
<evidence type="ECO:0000256" key="2">
    <source>
        <dbReference type="ARBA" id="ARBA00022527"/>
    </source>
</evidence>
<keyword evidence="5" id="KW-0677">Repeat</keyword>
<dbReference type="EMBL" id="CAJZBQ010000036">
    <property type="protein sequence ID" value="CAG9324318.1"/>
    <property type="molecule type" value="Genomic_DNA"/>
</dbReference>
<dbReference type="InterPro" id="IPR011989">
    <property type="entry name" value="ARM-like"/>
</dbReference>
<keyword evidence="2" id="KW-0723">Serine/threonine-protein kinase</keyword>
<keyword evidence="7" id="KW-0418">Kinase</keyword>
<dbReference type="Proteomes" id="UP001162131">
    <property type="component" value="Unassembled WGS sequence"/>
</dbReference>
<feature type="domain" description="Protein kinase" evidence="11">
    <location>
        <begin position="1"/>
        <end position="296"/>
    </location>
</feature>
<keyword evidence="10" id="KW-0175">Coiled coil</keyword>
<dbReference type="SUPFAM" id="SSF50978">
    <property type="entry name" value="WD40 repeat-like"/>
    <property type="match status" value="1"/>
</dbReference>
<dbReference type="InterPro" id="IPR020472">
    <property type="entry name" value="WD40_PAC1"/>
</dbReference>
<dbReference type="GO" id="GO:0016236">
    <property type="term" value="P:macroautophagy"/>
    <property type="evidence" value="ECO:0007669"/>
    <property type="project" value="InterPro"/>
</dbReference>
<keyword evidence="13" id="KW-1185">Reference proteome</keyword>
<dbReference type="InterPro" id="IPR000719">
    <property type="entry name" value="Prot_kinase_dom"/>
</dbReference>
<dbReference type="EC" id="2.7.11.1" evidence="1"/>
<dbReference type="Pfam" id="PF00069">
    <property type="entry name" value="Pkinase"/>
    <property type="match status" value="1"/>
</dbReference>
<dbReference type="InterPro" id="IPR036322">
    <property type="entry name" value="WD40_repeat_dom_sf"/>
</dbReference>
<dbReference type="GO" id="GO:0071561">
    <property type="term" value="C:nucleus-vacuole junction"/>
    <property type="evidence" value="ECO:0007669"/>
    <property type="project" value="TreeGrafter"/>
</dbReference>
<dbReference type="SUPFAM" id="SSF48371">
    <property type="entry name" value="ARM repeat"/>
    <property type="match status" value="1"/>
</dbReference>
<dbReference type="PROSITE" id="PS50011">
    <property type="entry name" value="PROTEIN_KINASE_DOM"/>
    <property type="match status" value="1"/>
</dbReference>
<evidence type="ECO:0000256" key="10">
    <source>
        <dbReference type="SAM" id="Coils"/>
    </source>
</evidence>
<evidence type="ECO:0000256" key="4">
    <source>
        <dbReference type="ARBA" id="ARBA00022679"/>
    </source>
</evidence>
<proteinExistence type="predicted"/>
<accession>A0AAU9JF11</accession>
<keyword evidence="8" id="KW-0067">ATP-binding</keyword>
<evidence type="ECO:0000256" key="5">
    <source>
        <dbReference type="ARBA" id="ARBA00022737"/>
    </source>
</evidence>
<evidence type="ECO:0000256" key="6">
    <source>
        <dbReference type="ARBA" id="ARBA00022741"/>
    </source>
</evidence>
<dbReference type="PROSITE" id="PS50294">
    <property type="entry name" value="WD_REPEATS_REGION"/>
    <property type="match status" value="2"/>
</dbReference>
<dbReference type="SMART" id="SM00220">
    <property type="entry name" value="S_TKc"/>
    <property type="match status" value="1"/>
</dbReference>
<feature type="repeat" description="WD" evidence="9">
    <location>
        <begin position="777"/>
        <end position="818"/>
    </location>
</feature>
<dbReference type="InterPro" id="IPR055231">
    <property type="entry name" value="2AA_helical"/>
</dbReference>
<dbReference type="GO" id="GO:0005524">
    <property type="term" value="F:ATP binding"/>
    <property type="evidence" value="ECO:0007669"/>
    <property type="project" value="UniProtKB-KW"/>
</dbReference>
<dbReference type="Pfam" id="PF22956">
    <property type="entry name" value="VPS15-like_hel"/>
    <property type="match status" value="1"/>
</dbReference>
<reference evidence="12" key="1">
    <citation type="submission" date="2021-09" db="EMBL/GenBank/DDBJ databases">
        <authorList>
            <consortium name="AG Swart"/>
            <person name="Singh M."/>
            <person name="Singh A."/>
            <person name="Seah K."/>
            <person name="Emmerich C."/>
        </authorList>
    </citation>
    <scope>NUCLEOTIDE SEQUENCE</scope>
    <source>
        <strain evidence="12">ATCC30299</strain>
    </source>
</reference>
<dbReference type="GO" id="GO:0006623">
    <property type="term" value="P:protein targeting to vacuole"/>
    <property type="evidence" value="ECO:0007669"/>
    <property type="project" value="TreeGrafter"/>
</dbReference>
<dbReference type="Gene3D" id="2.130.10.10">
    <property type="entry name" value="YVTN repeat-like/Quinoprotein amine dehydrogenase"/>
    <property type="match status" value="2"/>
</dbReference>
<dbReference type="Gene3D" id="1.10.510.10">
    <property type="entry name" value="Transferase(Phosphotransferase) domain 1"/>
    <property type="match status" value="1"/>
</dbReference>
<keyword evidence="4" id="KW-0808">Transferase</keyword>
<gene>
    <name evidence="12" type="ORF">BSTOLATCC_MIC36110</name>
</gene>
<dbReference type="SUPFAM" id="SSF56112">
    <property type="entry name" value="Protein kinase-like (PK-like)"/>
    <property type="match status" value="1"/>
</dbReference>
<dbReference type="PANTHER" id="PTHR17583:SF0">
    <property type="entry name" value="PHOSPHOINOSITIDE 3-KINASE REGULATORY SUBUNIT 4"/>
    <property type="match status" value="1"/>
</dbReference>
<sequence length="1208" mass="137670">MGNQVPYSQQPQTDAHSLLLELPSLSPQGEPLNSSRLFKSIKCLLEQRSLVLAKVYIKRDPETDAELSRYQSKVDLLYQNILPTSHPNILLSEGYDMKRAGILVRQFAESTLHQKTVRPPNLNLIEKRWIAFQMINAVFQLHRDGICHGDIKSDNFLLTSWNWVFLCDISSYYKPTFLKEGDLTSYKFYFTSTKRESCYMAPERFVKLQIPEGTFTKEMDIFSLGCCLAELYMDGKSLFSLTQLLAYQRGELDMAKIIAKAQDTEIVELLSHMICLDPSLRKSAENCLEYWKEKIISEEISGCIYPVMFQIALDQQLRTPDSRILSIERRYKDIVGILRNKNEIEILVPVVTSSLRNASKPSIRVKAIDLLNSLVPYLSDDCRLHRILPYMISCLTTKEERSQVKIACLKTILKILEEIRELSTRDVFLFEEYVWPAISVLKNDESEWVQTILAESLPQCARLGRLFLELSRYTRSQAGAELQSFEKEIEKFNEKIVQIFKDLLYAKTENSVQETLLSNFAELAACFDKKFTLNKIVSLLIPWLNKGDKYRVLIMQQIPKLVEVIGYTAFKEKIYPCIENAFNGHSEIVVYHSIQALRKLPSISYDFLIKSAIFLLHPNQWIRGEVIELTKTLLAKVDPTDNYCFIRPILIPYLTLRSKSVYLITNACVDEHLKKSFRRSIFEKFINKIPIEDYLPHEEEAKNSLEMLATLIKEKPQASKIQGQPTIAKEKSYENLAGEEEKELRQSTRPSLRMSDVMKIHNPFDNFSFQGKFQACFNEHEAAVTHLSVVEQNNVFISASNDGTVRIWDLKQLENFQPLRSRYTKAIGQNLKLKSLGVCGDLVFVGSEKGISAYNIETFEDVQAISSSSIIQGTAIDNNSLAYVTTEGILNIHDLRISQKAQSYNFGYQRGIFSTICVGPDPKVLGLGTLSGYLLLYDLRFNSLCCSYSHSKEEGFLSMQGFIPDPKCTFNTEGDGTPYIAAANGSDIVMWNIQTGRASLILTQASDIPICVPYLQPETGSVPSNLASKGFNEKPKLPTNDVFRQNFISKHSEYTAKSINYIQNWANFSHRLRKVFENPRTVRKVLSPQGGPYNAPFLLSAGHDSMIRFWDLSNPQKSTILGQDGSFKANFSSQMLPDILVIQEGPIFSNSHPYSPIFSSIKRREFDDIPPNRKIAHTDAILDMALVLKQRTPLLLTASRDGTIRAWN</sequence>
<dbReference type="Pfam" id="PF00400">
    <property type="entry name" value="WD40"/>
    <property type="match status" value="2"/>
</dbReference>
<dbReference type="GO" id="GO:0045324">
    <property type="term" value="P:late endosome to vacuole transport"/>
    <property type="evidence" value="ECO:0007669"/>
    <property type="project" value="InterPro"/>
</dbReference>
<dbReference type="InterPro" id="IPR008271">
    <property type="entry name" value="Ser/Thr_kinase_AS"/>
</dbReference>
<evidence type="ECO:0000256" key="9">
    <source>
        <dbReference type="PROSITE-ProRule" id="PRU00221"/>
    </source>
</evidence>
<organism evidence="12 13">
    <name type="scientific">Blepharisma stoltei</name>
    <dbReference type="NCBI Taxonomy" id="1481888"/>
    <lineage>
        <taxon>Eukaryota</taxon>
        <taxon>Sar</taxon>
        <taxon>Alveolata</taxon>
        <taxon>Ciliophora</taxon>
        <taxon>Postciliodesmatophora</taxon>
        <taxon>Heterotrichea</taxon>
        <taxon>Heterotrichida</taxon>
        <taxon>Blepharismidae</taxon>
        <taxon>Blepharisma</taxon>
    </lineage>
</organism>
<dbReference type="GO" id="GO:0005770">
    <property type="term" value="C:late endosome"/>
    <property type="evidence" value="ECO:0007669"/>
    <property type="project" value="TreeGrafter"/>
</dbReference>
<evidence type="ECO:0000256" key="8">
    <source>
        <dbReference type="ARBA" id="ARBA00022840"/>
    </source>
</evidence>
<dbReference type="PROSITE" id="PS50082">
    <property type="entry name" value="WD_REPEATS_2"/>
    <property type="match status" value="3"/>
</dbReference>
<evidence type="ECO:0000256" key="3">
    <source>
        <dbReference type="ARBA" id="ARBA00022574"/>
    </source>
</evidence>
<feature type="repeat" description="WD" evidence="9">
    <location>
        <begin position="1174"/>
        <end position="1208"/>
    </location>
</feature>
<dbReference type="GO" id="GO:0004674">
    <property type="term" value="F:protein serine/threonine kinase activity"/>
    <property type="evidence" value="ECO:0007669"/>
    <property type="project" value="UniProtKB-KW"/>
</dbReference>
<dbReference type="GO" id="GO:0034272">
    <property type="term" value="C:phosphatidylinositol 3-kinase complex, class III, type II"/>
    <property type="evidence" value="ECO:0007669"/>
    <property type="project" value="TreeGrafter"/>
</dbReference>
<dbReference type="Gene3D" id="1.25.10.10">
    <property type="entry name" value="Leucine-rich Repeat Variant"/>
    <property type="match status" value="2"/>
</dbReference>
<dbReference type="PRINTS" id="PR00320">
    <property type="entry name" value="GPROTEINBRPT"/>
</dbReference>
<evidence type="ECO:0000256" key="7">
    <source>
        <dbReference type="ARBA" id="ARBA00022777"/>
    </source>
</evidence>
<feature type="coiled-coil region" evidence="10">
    <location>
        <begin position="475"/>
        <end position="502"/>
    </location>
</feature>
<dbReference type="InterPro" id="IPR011009">
    <property type="entry name" value="Kinase-like_dom_sf"/>
</dbReference>
<dbReference type="AlphaFoldDB" id="A0AAU9JF11"/>
<dbReference type="PROSITE" id="PS00108">
    <property type="entry name" value="PROTEIN_KINASE_ST"/>
    <property type="match status" value="1"/>
</dbReference>
<dbReference type="InterPro" id="IPR016024">
    <property type="entry name" value="ARM-type_fold"/>
</dbReference>
<dbReference type="InterPro" id="IPR045162">
    <property type="entry name" value="Vps15-like"/>
</dbReference>
<keyword evidence="6" id="KW-0547">Nucleotide-binding</keyword>
<evidence type="ECO:0000256" key="1">
    <source>
        <dbReference type="ARBA" id="ARBA00012513"/>
    </source>
</evidence>
<dbReference type="InterPro" id="IPR001680">
    <property type="entry name" value="WD40_rpt"/>
</dbReference>